<proteinExistence type="predicted"/>
<dbReference type="AlphaFoldDB" id="A0A3A3GE54"/>
<protein>
    <submittedName>
        <fullName evidence="1">Uncharacterized protein</fullName>
    </submittedName>
</protein>
<dbReference type="Proteomes" id="UP000266177">
    <property type="component" value="Unassembled WGS sequence"/>
</dbReference>
<comment type="caution">
    <text evidence="1">The sequence shown here is derived from an EMBL/GenBank/DDBJ whole genome shotgun (WGS) entry which is preliminary data.</text>
</comment>
<accession>A0A3A3GE54</accession>
<reference evidence="1 2" key="1">
    <citation type="submission" date="2018-09" db="EMBL/GenBank/DDBJ databases">
        <title>Paenibacillus SK2017-BO5.</title>
        <authorList>
            <person name="Piskunova J.V."/>
            <person name="Dubiley S.A."/>
            <person name="Severinov K.V."/>
        </authorList>
    </citation>
    <scope>NUCLEOTIDE SEQUENCE [LARGE SCALE GENOMIC DNA]</scope>
    <source>
        <strain evidence="1 2">BO5</strain>
    </source>
</reference>
<name>A0A3A3GE54_PANTH</name>
<organism evidence="1 2">
    <name type="scientific">Paenibacillus thiaminolyticus</name>
    <name type="common">Bacillus thiaminolyticus</name>
    <dbReference type="NCBI Taxonomy" id="49283"/>
    <lineage>
        <taxon>Bacteria</taxon>
        <taxon>Bacillati</taxon>
        <taxon>Bacillota</taxon>
        <taxon>Bacilli</taxon>
        <taxon>Bacillales</taxon>
        <taxon>Paenibacillaceae</taxon>
        <taxon>Paenibacillus</taxon>
    </lineage>
</organism>
<evidence type="ECO:0000313" key="1">
    <source>
        <dbReference type="EMBL" id="RJG21640.1"/>
    </source>
</evidence>
<dbReference type="RefSeq" id="WP_119795381.1">
    <property type="nucleotide sequence ID" value="NZ_QYZD01000022.1"/>
</dbReference>
<dbReference type="EMBL" id="QYZD01000022">
    <property type="protein sequence ID" value="RJG21640.1"/>
    <property type="molecule type" value="Genomic_DNA"/>
</dbReference>
<sequence length="225" mass="25396">MPVPATTGQLRKHVKDMRIGDYIVWSYHNDDYFEFGADTSRYTECPLEGIPNGETSKGKYWYGIKVDKGLLISDRVLRNQWSWDYLNSVKYIEGVNTTISTVKGILRSLTGGVAYADVNGNKSLTDQGYGGWPTNNEWDKYIVKSSLDGTIAAGEDAVWHWNKMFSWCQETPVNGLIYKATTATNTNRIRRGYGVDITNPEKLSFGPSSQTDVSVGFRPVFEYQE</sequence>
<dbReference type="OrthoDB" id="7820733at2"/>
<gene>
    <name evidence="1" type="ORF">DQX05_20680</name>
</gene>
<evidence type="ECO:0000313" key="2">
    <source>
        <dbReference type="Proteomes" id="UP000266177"/>
    </source>
</evidence>